<evidence type="ECO:0000256" key="3">
    <source>
        <dbReference type="ARBA" id="ARBA00022695"/>
    </source>
</evidence>
<organism evidence="12">
    <name type="scientific">Lygus hesperus</name>
    <name type="common">Western plant bug</name>
    <dbReference type="NCBI Taxonomy" id="30085"/>
    <lineage>
        <taxon>Eukaryota</taxon>
        <taxon>Metazoa</taxon>
        <taxon>Ecdysozoa</taxon>
        <taxon>Arthropoda</taxon>
        <taxon>Hexapoda</taxon>
        <taxon>Insecta</taxon>
        <taxon>Pterygota</taxon>
        <taxon>Neoptera</taxon>
        <taxon>Paraneoptera</taxon>
        <taxon>Hemiptera</taxon>
        <taxon>Heteroptera</taxon>
        <taxon>Panheteroptera</taxon>
        <taxon>Cimicomorpha</taxon>
        <taxon>Miridae</taxon>
        <taxon>Mirini</taxon>
        <taxon>Lygus</taxon>
    </lineage>
</organism>
<reference evidence="12" key="2">
    <citation type="submission" date="2014-07" db="EMBL/GenBank/DDBJ databases">
        <authorList>
            <person name="Hull J."/>
        </authorList>
    </citation>
    <scope>NUCLEOTIDE SEQUENCE</scope>
</reference>
<dbReference type="InterPro" id="IPR001584">
    <property type="entry name" value="Integrase_cat-core"/>
</dbReference>
<dbReference type="GO" id="GO:0003964">
    <property type="term" value="F:RNA-directed DNA polymerase activity"/>
    <property type="evidence" value="ECO:0007669"/>
    <property type="project" value="UniProtKB-KW"/>
</dbReference>
<keyword evidence="3" id="KW-0548">Nucleotidyltransferase</keyword>
<dbReference type="GO" id="GO:0042575">
    <property type="term" value="C:DNA polymerase complex"/>
    <property type="evidence" value="ECO:0007669"/>
    <property type="project" value="UniProtKB-ARBA"/>
</dbReference>
<evidence type="ECO:0000313" key="10">
    <source>
        <dbReference type="EMBL" id="JAG31374.1"/>
    </source>
</evidence>
<keyword evidence="7" id="KW-0695">RNA-directed DNA polymerase</keyword>
<feature type="domain" description="Integrase catalytic" evidence="9">
    <location>
        <begin position="259"/>
        <end position="418"/>
    </location>
</feature>
<proteinExistence type="predicted"/>
<accession>A0A0A9Z8N5</accession>
<dbReference type="FunFam" id="3.30.420.10:FF:000032">
    <property type="entry name" value="Retrovirus-related Pol polyprotein from transposon 297-like Protein"/>
    <property type="match status" value="1"/>
</dbReference>
<keyword evidence="2" id="KW-0808">Transferase</keyword>
<dbReference type="EMBL" id="GBHO01012230">
    <property type="protein sequence ID" value="JAG31374.1"/>
    <property type="molecule type" value="Transcribed_RNA"/>
</dbReference>
<dbReference type="InterPro" id="IPR050951">
    <property type="entry name" value="Retrovirus_Pol_polyprotein"/>
</dbReference>
<dbReference type="EMBL" id="GBHO01002012">
    <property type="protein sequence ID" value="JAG41592.1"/>
    <property type="molecule type" value="Transcribed_RNA"/>
</dbReference>
<keyword evidence="6" id="KW-0378">Hydrolase</keyword>
<dbReference type="EC" id="2.7.7.49" evidence="1"/>
<dbReference type="Gene3D" id="1.10.340.70">
    <property type="match status" value="1"/>
</dbReference>
<dbReference type="PANTHER" id="PTHR37984">
    <property type="entry name" value="PROTEIN CBG26694"/>
    <property type="match status" value="1"/>
</dbReference>
<dbReference type="InterPro" id="IPR043502">
    <property type="entry name" value="DNA/RNA_pol_sf"/>
</dbReference>
<evidence type="ECO:0000313" key="12">
    <source>
        <dbReference type="EMBL" id="JAG41592.1"/>
    </source>
</evidence>
<dbReference type="GO" id="GO:0016787">
    <property type="term" value="F:hydrolase activity"/>
    <property type="evidence" value="ECO:0007669"/>
    <property type="project" value="UniProtKB-KW"/>
</dbReference>
<dbReference type="PROSITE" id="PS50994">
    <property type="entry name" value="INTEGRASE"/>
    <property type="match status" value="1"/>
</dbReference>
<keyword evidence="4" id="KW-0540">Nuclease</keyword>
<sequence length="562" mass="65461">YFSRTLSRPEMNYCATRRELLAVIRAIDHFHHYLYGSHFLLRTDHSALTWLTSFRKPEGQLARWIETLQTYNFTIMHRPGKEHANADGLSRRACGEDCRYCQRQGEREEQVASLNLITEDQDVQKEDPSIQQVIKWKLEASRPDMEQLMECDPRVKQLVSRWELLEVRNGELYHCWLDKTTRRSQWVVPQKLVKRILQKCHDNPTAGHFGFWKTLAKVRQCYFWPGMTSEIRAWCRTCATCQRFKGPSRVKPAPLKQMLVGAPFERIGIDILGPYPTTTRGNKYVVVACDYFSKWPEAIPVPNQEAETVATVLVEQVFSRIGVPVEIHTDQGRNFEAKLLKEVSLLLGFHRTRTTALHPQSAGLVERLNRTLNKYLAMFVDSHQRDWDTKVPLFLMAYRATPHQTTAFSPAQLLYGRDMRLPETLVRPPAEQEQFQTTYALDLRTNLEEMRRFAQEEARMKMRTQKEIFDRRARAPPFNEGDWVWVFDPKRKRGLSPKLQPIWTGPWVVTKKHNDVLFDVKLAGRKRRLHANRLAPASVRPKENEEEGDNVGLATKTPHVGC</sequence>
<reference evidence="12" key="1">
    <citation type="journal article" date="2014" name="PLoS ONE">
        <title>Transcriptome-Based Identification of ABC Transporters in the Western Tarnished Plant Bug Lygus hesperus.</title>
        <authorList>
            <person name="Hull J.J."/>
            <person name="Chaney K."/>
            <person name="Geib S.M."/>
            <person name="Fabrick J.A."/>
            <person name="Brent C.S."/>
            <person name="Walsh D."/>
            <person name="Lavine L.C."/>
        </authorList>
    </citation>
    <scope>NUCLEOTIDE SEQUENCE</scope>
</reference>
<dbReference type="FunFam" id="1.10.340.70:FF:000001">
    <property type="entry name" value="Retrovirus-related Pol polyprotein from transposon gypsy-like Protein"/>
    <property type="match status" value="1"/>
</dbReference>
<dbReference type="Gene3D" id="3.30.420.10">
    <property type="entry name" value="Ribonuclease H-like superfamily/Ribonuclease H"/>
    <property type="match status" value="1"/>
</dbReference>
<evidence type="ECO:0000256" key="7">
    <source>
        <dbReference type="ARBA" id="ARBA00022918"/>
    </source>
</evidence>
<dbReference type="AlphaFoldDB" id="A0A0A9Z8N5"/>
<evidence type="ECO:0000256" key="8">
    <source>
        <dbReference type="SAM" id="MobiDB-lite"/>
    </source>
</evidence>
<dbReference type="EMBL" id="GBHO01002018">
    <property type="protein sequence ID" value="JAG41586.1"/>
    <property type="molecule type" value="Transcribed_RNA"/>
</dbReference>
<dbReference type="GO" id="GO:0003676">
    <property type="term" value="F:nucleic acid binding"/>
    <property type="evidence" value="ECO:0007669"/>
    <property type="project" value="InterPro"/>
</dbReference>
<dbReference type="GO" id="GO:0015074">
    <property type="term" value="P:DNA integration"/>
    <property type="evidence" value="ECO:0007669"/>
    <property type="project" value="InterPro"/>
</dbReference>
<evidence type="ECO:0000256" key="5">
    <source>
        <dbReference type="ARBA" id="ARBA00022759"/>
    </source>
</evidence>
<dbReference type="Pfam" id="PF17917">
    <property type="entry name" value="RT_RNaseH"/>
    <property type="match status" value="1"/>
</dbReference>
<gene>
    <name evidence="11" type="ORF">CM83_47334</name>
    <name evidence="12" type="ORF">CM83_47343</name>
    <name evidence="10" type="ORF">CM83_47346</name>
</gene>
<dbReference type="Pfam" id="PF00665">
    <property type="entry name" value="rve"/>
    <property type="match status" value="1"/>
</dbReference>
<dbReference type="SUPFAM" id="SSF53098">
    <property type="entry name" value="Ribonuclease H-like"/>
    <property type="match status" value="1"/>
</dbReference>
<dbReference type="CDD" id="cd09274">
    <property type="entry name" value="RNase_HI_RT_Ty3"/>
    <property type="match status" value="1"/>
</dbReference>
<dbReference type="PANTHER" id="PTHR37984:SF15">
    <property type="entry name" value="INTEGRASE CATALYTIC DOMAIN-CONTAINING PROTEIN"/>
    <property type="match status" value="1"/>
</dbReference>
<evidence type="ECO:0000256" key="6">
    <source>
        <dbReference type="ARBA" id="ARBA00022801"/>
    </source>
</evidence>
<evidence type="ECO:0000256" key="1">
    <source>
        <dbReference type="ARBA" id="ARBA00012493"/>
    </source>
</evidence>
<evidence type="ECO:0000256" key="4">
    <source>
        <dbReference type="ARBA" id="ARBA00022722"/>
    </source>
</evidence>
<dbReference type="InterPro" id="IPR012337">
    <property type="entry name" value="RNaseH-like_sf"/>
</dbReference>
<dbReference type="Gene3D" id="2.30.30.850">
    <property type="match status" value="1"/>
</dbReference>
<dbReference type="SUPFAM" id="SSF56672">
    <property type="entry name" value="DNA/RNA polymerases"/>
    <property type="match status" value="1"/>
</dbReference>
<feature type="region of interest" description="Disordered" evidence="8">
    <location>
        <begin position="533"/>
        <end position="562"/>
    </location>
</feature>
<evidence type="ECO:0000256" key="2">
    <source>
        <dbReference type="ARBA" id="ARBA00022679"/>
    </source>
</evidence>
<evidence type="ECO:0000259" key="9">
    <source>
        <dbReference type="PROSITE" id="PS50994"/>
    </source>
</evidence>
<dbReference type="InterPro" id="IPR041588">
    <property type="entry name" value="Integrase_H2C2"/>
</dbReference>
<feature type="non-terminal residue" evidence="12">
    <location>
        <position position="1"/>
    </location>
</feature>
<dbReference type="InterPro" id="IPR041373">
    <property type="entry name" value="RT_RNaseH"/>
</dbReference>
<dbReference type="InterPro" id="IPR036397">
    <property type="entry name" value="RNaseH_sf"/>
</dbReference>
<name>A0A0A9Z8N5_LYGHE</name>
<dbReference type="Pfam" id="PF17921">
    <property type="entry name" value="Integrase_H2C2"/>
    <property type="match status" value="1"/>
</dbReference>
<evidence type="ECO:0000313" key="11">
    <source>
        <dbReference type="EMBL" id="JAG41586.1"/>
    </source>
</evidence>
<protein>
    <recommendedName>
        <fullName evidence="1">RNA-directed DNA polymerase</fullName>
        <ecNumber evidence="1">2.7.7.49</ecNumber>
    </recommendedName>
</protein>
<keyword evidence="5" id="KW-0255">Endonuclease</keyword>
<dbReference type="GO" id="GO:0004519">
    <property type="term" value="F:endonuclease activity"/>
    <property type="evidence" value="ECO:0007669"/>
    <property type="project" value="UniProtKB-KW"/>
</dbReference>